<keyword evidence="8" id="KW-0804">Transcription</keyword>
<proteinExistence type="predicted"/>
<dbReference type="PANTHER" id="PTHR48111:SF49">
    <property type="entry name" value="HEME RESPONSE REGULATOR HSSR"/>
    <property type="match status" value="1"/>
</dbReference>
<reference evidence="16" key="2">
    <citation type="submission" date="2021-04" db="EMBL/GenBank/DDBJ databases">
        <authorList>
            <person name="Gilroy R."/>
        </authorList>
    </citation>
    <scope>NUCLEOTIDE SEQUENCE</scope>
    <source>
        <strain evidence="16">CHK186-1790</strain>
    </source>
</reference>
<dbReference type="PANTHER" id="PTHR48111">
    <property type="entry name" value="REGULATOR OF RPOS"/>
    <property type="match status" value="1"/>
</dbReference>
<dbReference type="GO" id="GO:0005829">
    <property type="term" value="C:cytosol"/>
    <property type="evidence" value="ECO:0007669"/>
    <property type="project" value="TreeGrafter"/>
</dbReference>
<feature type="domain" description="OmpR/PhoB-type" evidence="15">
    <location>
        <begin position="124"/>
        <end position="221"/>
    </location>
</feature>
<comment type="caution">
    <text evidence="16">The sequence shown here is derived from an EMBL/GenBank/DDBJ whole genome shotgun (WGS) entry which is preliminary data.</text>
</comment>
<evidence type="ECO:0000256" key="6">
    <source>
        <dbReference type="ARBA" id="ARBA00023125"/>
    </source>
</evidence>
<evidence type="ECO:0000256" key="2">
    <source>
        <dbReference type="ARBA" id="ARBA00018672"/>
    </source>
</evidence>
<evidence type="ECO:0000256" key="10">
    <source>
        <dbReference type="ARBA" id="ARBA00037471"/>
    </source>
</evidence>
<dbReference type="Gene3D" id="3.40.50.2300">
    <property type="match status" value="1"/>
</dbReference>
<evidence type="ECO:0000259" key="14">
    <source>
        <dbReference type="PROSITE" id="PS50110"/>
    </source>
</evidence>
<evidence type="ECO:0000256" key="9">
    <source>
        <dbReference type="ARBA" id="ARBA00024867"/>
    </source>
</evidence>
<name>A0A9D2P0G3_9FIRM</name>
<dbReference type="SMART" id="SM00862">
    <property type="entry name" value="Trans_reg_C"/>
    <property type="match status" value="1"/>
</dbReference>
<evidence type="ECO:0000256" key="1">
    <source>
        <dbReference type="ARBA" id="ARBA00004496"/>
    </source>
</evidence>
<sequence length="228" mass="26208">MATILLVEDEKTMRLLTSAKLRNQFTILCACDGVEALEVLERRQVDLIIADVMMPRMDGYTLVKRLREDGNNIPVLLLTARQSFEDKREGFSSGIDDYMTKPVNYEELTWRINALLRRAHIANEQRIVAGNTVLDSTSYTVTTGDRRLELPPKEFELLYKLLSYPGQIFTRNQLLDDIWGYDSESGEDTVKTHISRLRNKLRDTEDFRIVTVKGLGYKAELTGGRDRD</sequence>
<organism evidence="16 17">
    <name type="scientific">Candidatus Intestinimonas pullistercoris</name>
    <dbReference type="NCBI Taxonomy" id="2838623"/>
    <lineage>
        <taxon>Bacteria</taxon>
        <taxon>Bacillati</taxon>
        <taxon>Bacillota</taxon>
        <taxon>Clostridia</taxon>
        <taxon>Eubacteriales</taxon>
        <taxon>Intestinimonas</taxon>
    </lineage>
</organism>
<dbReference type="Gene3D" id="1.10.10.10">
    <property type="entry name" value="Winged helix-like DNA-binding domain superfamily/Winged helix DNA-binding domain"/>
    <property type="match status" value="1"/>
</dbReference>
<dbReference type="AlphaFoldDB" id="A0A9D2P0G3"/>
<keyword evidence="4" id="KW-0805">Transcription regulation</keyword>
<evidence type="ECO:0000259" key="15">
    <source>
        <dbReference type="PROSITE" id="PS51755"/>
    </source>
</evidence>
<keyword evidence="3" id="KW-0963">Cytoplasm</keyword>
<evidence type="ECO:0000313" key="16">
    <source>
        <dbReference type="EMBL" id="HJC41800.1"/>
    </source>
</evidence>
<dbReference type="Pfam" id="PF00072">
    <property type="entry name" value="Response_reg"/>
    <property type="match status" value="1"/>
</dbReference>
<dbReference type="SUPFAM" id="SSF52172">
    <property type="entry name" value="CheY-like"/>
    <property type="match status" value="1"/>
</dbReference>
<feature type="modified residue" description="4-aspartylphosphate" evidence="12">
    <location>
        <position position="51"/>
    </location>
</feature>
<dbReference type="InterPro" id="IPR001789">
    <property type="entry name" value="Sig_transdc_resp-reg_receiver"/>
</dbReference>
<evidence type="ECO:0000256" key="13">
    <source>
        <dbReference type="PROSITE-ProRule" id="PRU01091"/>
    </source>
</evidence>
<dbReference type="SMART" id="SM00448">
    <property type="entry name" value="REC"/>
    <property type="match status" value="1"/>
</dbReference>
<gene>
    <name evidence="16" type="ORF">H9701_09670</name>
</gene>
<evidence type="ECO:0000313" key="17">
    <source>
        <dbReference type="Proteomes" id="UP000823882"/>
    </source>
</evidence>
<dbReference type="GO" id="GO:0000156">
    <property type="term" value="F:phosphorelay response regulator activity"/>
    <property type="evidence" value="ECO:0007669"/>
    <property type="project" value="TreeGrafter"/>
</dbReference>
<dbReference type="GO" id="GO:0000976">
    <property type="term" value="F:transcription cis-regulatory region binding"/>
    <property type="evidence" value="ECO:0007669"/>
    <property type="project" value="TreeGrafter"/>
</dbReference>
<dbReference type="CDD" id="cd00383">
    <property type="entry name" value="trans_reg_C"/>
    <property type="match status" value="1"/>
</dbReference>
<protein>
    <recommendedName>
        <fullName evidence="11">Heme response regulator HssR</fullName>
    </recommendedName>
    <alternativeName>
        <fullName evidence="2">Stage 0 sporulation protein A homolog</fullName>
    </alternativeName>
</protein>
<dbReference type="InterPro" id="IPR039420">
    <property type="entry name" value="WalR-like"/>
</dbReference>
<evidence type="ECO:0000256" key="8">
    <source>
        <dbReference type="ARBA" id="ARBA00023163"/>
    </source>
</evidence>
<keyword evidence="12" id="KW-0597">Phosphoprotein</keyword>
<accession>A0A9D2P0G3</accession>
<evidence type="ECO:0000256" key="4">
    <source>
        <dbReference type="ARBA" id="ARBA00023015"/>
    </source>
</evidence>
<dbReference type="EMBL" id="DWWJ01000181">
    <property type="protein sequence ID" value="HJC41800.1"/>
    <property type="molecule type" value="Genomic_DNA"/>
</dbReference>
<dbReference type="Pfam" id="PF00486">
    <property type="entry name" value="Trans_reg_C"/>
    <property type="match status" value="1"/>
</dbReference>
<dbReference type="PROSITE" id="PS50110">
    <property type="entry name" value="RESPONSE_REGULATORY"/>
    <property type="match status" value="1"/>
</dbReference>
<feature type="domain" description="Response regulatory" evidence="14">
    <location>
        <begin position="3"/>
        <end position="116"/>
    </location>
</feature>
<evidence type="ECO:0000256" key="11">
    <source>
        <dbReference type="ARBA" id="ARBA00039976"/>
    </source>
</evidence>
<dbReference type="GO" id="GO:0032993">
    <property type="term" value="C:protein-DNA complex"/>
    <property type="evidence" value="ECO:0007669"/>
    <property type="project" value="TreeGrafter"/>
</dbReference>
<dbReference type="InterPro" id="IPR036388">
    <property type="entry name" value="WH-like_DNA-bd_sf"/>
</dbReference>
<evidence type="ECO:0000256" key="3">
    <source>
        <dbReference type="ARBA" id="ARBA00022490"/>
    </source>
</evidence>
<dbReference type="CDD" id="cd17574">
    <property type="entry name" value="REC_OmpR"/>
    <property type="match status" value="1"/>
</dbReference>
<comment type="function">
    <text evidence="10">Member of the two-component regulatory system HssS/HssR involved in intracellular heme homeostasis and tempering of staphylococcal virulence. Phosphorylated HssR binds to a direct repeat sequence within hrtAB promoter and activates the expression of hrtAB, an efflux pump, in response to extracellular heme, hemin, hemoglobin or blood.</text>
</comment>
<keyword evidence="7" id="KW-0010">Activator</keyword>
<dbReference type="InterPro" id="IPR001867">
    <property type="entry name" value="OmpR/PhoB-type_DNA-bd"/>
</dbReference>
<dbReference type="Proteomes" id="UP000823882">
    <property type="component" value="Unassembled WGS sequence"/>
</dbReference>
<comment type="subcellular location">
    <subcellularLocation>
        <location evidence="1">Cytoplasm</location>
    </subcellularLocation>
</comment>
<evidence type="ECO:0000256" key="7">
    <source>
        <dbReference type="ARBA" id="ARBA00023159"/>
    </source>
</evidence>
<reference evidence="16" key="1">
    <citation type="journal article" date="2021" name="PeerJ">
        <title>Extensive microbial diversity within the chicken gut microbiome revealed by metagenomics and culture.</title>
        <authorList>
            <person name="Gilroy R."/>
            <person name="Ravi A."/>
            <person name="Getino M."/>
            <person name="Pursley I."/>
            <person name="Horton D.L."/>
            <person name="Alikhan N.F."/>
            <person name="Baker D."/>
            <person name="Gharbi K."/>
            <person name="Hall N."/>
            <person name="Watson M."/>
            <person name="Adriaenssens E.M."/>
            <person name="Foster-Nyarko E."/>
            <person name="Jarju S."/>
            <person name="Secka A."/>
            <person name="Antonio M."/>
            <person name="Oren A."/>
            <person name="Chaudhuri R.R."/>
            <person name="La Ragione R."/>
            <person name="Hildebrand F."/>
            <person name="Pallen M.J."/>
        </authorList>
    </citation>
    <scope>NUCLEOTIDE SEQUENCE</scope>
    <source>
        <strain evidence="16">CHK186-1790</strain>
    </source>
</reference>
<dbReference type="GO" id="GO:0006355">
    <property type="term" value="P:regulation of DNA-templated transcription"/>
    <property type="evidence" value="ECO:0007669"/>
    <property type="project" value="InterPro"/>
</dbReference>
<feature type="DNA-binding region" description="OmpR/PhoB-type" evidence="13">
    <location>
        <begin position="124"/>
        <end position="221"/>
    </location>
</feature>
<keyword evidence="6 13" id="KW-0238">DNA-binding</keyword>
<keyword evidence="5" id="KW-0843">Virulence</keyword>
<evidence type="ECO:0000256" key="5">
    <source>
        <dbReference type="ARBA" id="ARBA00023026"/>
    </source>
</evidence>
<dbReference type="PROSITE" id="PS51755">
    <property type="entry name" value="OMPR_PHOB"/>
    <property type="match status" value="1"/>
</dbReference>
<comment type="function">
    <text evidence="9">May play the central regulatory role in sporulation. It may be an element of the effector pathway responsible for the activation of sporulation genes in response to nutritional stress. Spo0A may act in concert with spo0H (a sigma factor) to control the expression of some genes that are critical to the sporulation process.</text>
</comment>
<evidence type="ECO:0000256" key="12">
    <source>
        <dbReference type="PROSITE-ProRule" id="PRU00169"/>
    </source>
</evidence>
<dbReference type="InterPro" id="IPR011006">
    <property type="entry name" value="CheY-like_superfamily"/>
</dbReference>